<comment type="function">
    <text evidence="2">May be involved in the metabolism of insect hormones and in the breakdown of synthetic insecticides.</text>
</comment>
<organism evidence="17 18">
    <name type="scientific">Drosophila albomicans</name>
    <name type="common">Fruit fly</name>
    <dbReference type="NCBI Taxonomy" id="7291"/>
    <lineage>
        <taxon>Eukaryota</taxon>
        <taxon>Metazoa</taxon>
        <taxon>Ecdysozoa</taxon>
        <taxon>Arthropoda</taxon>
        <taxon>Hexapoda</taxon>
        <taxon>Insecta</taxon>
        <taxon>Pterygota</taxon>
        <taxon>Neoptera</taxon>
        <taxon>Endopterygota</taxon>
        <taxon>Diptera</taxon>
        <taxon>Brachycera</taxon>
        <taxon>Muscomorpha</taxon>
        <taxon>Ephydroidea</taxon>
        <taxon>Drosophilidae</taxon>
        <taxon>Drosophila</taxon>
    </lineage>
</organism>
<dbReference type="InterPro" id="IPR017972">
    <property type="entry name" value="Cyt_P450_CS"/>
</dbReference>
<keyword evidence="8" id="KW-0256">Endoplasmic reticulum</keyword>
<name>A0A6P8WJ57_DROAB</name>
<evidence type="ECO:0000256" key="3">
    <source>
        <dbReference type="ARBA" id="ARBA00004174"/>
    </source>
</evidence>
<evidence type="ECO:0000256" key="11">
    <source>
        <dbReference type="ARBA" id="ARBA00023004"/>
    </source>
</evidence>
<comment type="subcellular location">
    <subcellularLocation>
        <location evidence="4">Endoplasmic reticulum membrane</location>
        <topology evidence="4">Peripheral membrane protein</topology>
    </subcellularLocation>
    <subcellularLocation>
        <location evidence="3">Microsome membrane</location>
        <topology evidence="3">Peripheral membrane protein</topology>
    </subcellularLocation>
</comment>
<evidence type="ECO:0000313" key="17">
    <source>
        <dbReference type="Proteomes" id="UP000515160"/>
    </source>
</evidence>
<evidence type="ECO:0000256" key="5">
    <source>
        <dbReference type="ARBA" id="ARBA00010617"/>
    </source>
</evidence>
<evidence type="ECO:0000256" key="7">
    <source>
        <dbReference type="ARBA" id="ARBA00022723"/>
    </source>
</evidence>
<dbReference type="GO" id="GO:0005789">
    <property type="term" value="C:endoplasmic reticulum membrane"/>
    <property type="evidence" value="ECO:0007669"/>
    <property type="project" value="UniProtKB-SubCell"/>
</dbReference>
<feature type="transmembrane region" description="Helical" evidence="16">
    <location>
        <begin position="142"/>
        <end position="161"/>
    </location>
</feature>
<feature type="transmembrane region" description="Helical" evidence="16">
    <location>
        <begin position="6"/>
        <end position="26"/>
    </location>
</feature>
<dbReference type="OrthoDB" id="2789670at2759"/>
<evidence type="ECO:0000256" key="10">
    <source>
        <dbReference type="ARBA" id="ARBA00023002"/>
    </source>
</evidence>
<evidence type="ECO:0000256" key="12">
    <source>
        <dbReference type="ARBA" id="ARBA00023033"/>
    </source>
</evidence>
<dbReference type="Proteomes" id="UP000515160">
    <property type="component" value="Chromosome 2L"/>
</dbReference>
<evidence type="ECO:0000256" key="9">
    <source>
        <dbReference type="ARBA" id="ARBA00022848"/>
    </source>
</evidence>
<evidence type="ECO:0000256" key="14">
    <source>
        <dbReference type="PIRSR" id="PIRSR602403-1"/>
    </source>
</evidence>
<dbReference type="PROSITE" id="PS00086">
    <property type="entry name" value="CYTOCHROME_P450"/>
    <property type="match status" value="1"/>
</dbReference>
<keyword evidence="11 14" id="KW-0408">Iron</keyword>
<dbReference type="InterPro" id="IPR036396">
    <property type="entry name" value="Cyt_P450_sf"/>
</dbReference>
<dbReference type="GO" id="GO:0020037">
    <property type="term" value="F:heme binding"/>
    <property type="evidence" value="ECO:0007669"/>
    <property type="project" value="InterPro"/>
</dbReference>
<dbReference type="PRINTS" id="PR00465">
    <property type="entry name" value="EP450IV"/>
</dbReference>
<evidence type="ECO:0000256" key="1">
    <source>
        <dbReference type="ARBA" id="ARBA00001971"/>
    </source>
</evidence>
<reference evidence="18" key="1">
    <citation type="submission" date="2025-08" db="UniProtKB">
        <authorList>
            <consortium name="RefSeq"/>
        </authorList>
    </citation>
    <scope>IDENTIFICATION</scope>
    <source>
        <strain evidence="18">15112-1751.03</strain>
        <tissue evidence="18">Whole Adult</tissue>
    </source>
</reference>
<evidence type="ECO:0000256" key="13">
    <source>
        <dbReference type="ARBA" id="ARBA00023136"/>
    </source>
</evidence>
<keyword evidence="7 14" id="KW-0479">Metal-binding</keyword>
<accession>A0A6P8WJ57</accession>
<keyword evidence="17" id="KW-1185">Reference proteome</keyword>
<dbReference type="CDD" id="cd11056">
    <property type="entry name" value="CYP6-like"/>
    <property type="match status" value="1"/>
</dbReference>
<dbReference type="PANTHER" id="PTHR24292:SF84">
    <property type="entry name" value="CYTOCHROME P450 28A5-RELATED"/>
    <property type="match status" value="1"/>
</dbReference>
<dbReference type="InterPro" id="IPR002403">
    <property type="entry name" value="Cyt_P450_E_grp-IV"/>
</dbReference>
<protein>
    <submittedName>
        <fullName evidence="18">LOW QUALITY PROTEIN: probable cytochrome P450 28d1</fullName>
    </submittedName>
</protein>
<dbReference type="PRINTS" id="PR00385">
    <property type="entry name" value="P450"/>
</dbReference>
<keyword evidence="16" id="KW-1133">Transmembrane helix</keyword>
<dbReference type="AlphaFoldDB" id="A0A6P8WJ57"/>
<comment type="similarity">
    <text evidence="5 15">Belongs to the cytochrome P450 family.</text>
</comment>
<keyword evidence="9" id="KW-0492">Microsome</keyword>
<keyword evidence="13 16" id="KW-0472">Membrane</keyword>
<dbReference type="GO" id="GO:0005506">
    <property type="term" value="F:iron ion binding"/>
    <property type="evidence" value="ECO:0007669"/>
    <property type="project" value="InterPro"/>
</dbReference>
<evidence type="ECO:0000256" key="16">
    <source>
        <dbReference type="SAM" id="Phobius"/>
    </source>
</evidence>
<evidence type="ECO:0000256" key="4">
    <source>
        <dbReference type="ARBA" id="ARBA00004406"/>
    </source>
</evidence>
<dbReference type="GeneID" id="117564581"/>
<dbReference type="Pfam" id="PF00067">
    <property type="entry name" value="p450"/>
    <property type="match status" value="1"/>
</dbReference>
<dbReference type="PANTHER" id="PTHR24292">
    <property type="entry name" value="CYTOCHROME P450"/>
    <property type="match status" value="1"/>
</dbReference>
<dbReference type="SUPFAM" id="SSF48264">
    <property type="entry name" value="Cytochrome P450"/>
    <property type="match status" value="1"/>
</dbReference>
<proteinExistence type="inferred from homology"/>
<feature type="binding site" description="axial binding residue" evidence="14">
    <location>
        <position position="365"/>
    </location>
    <ligand>
        <name>heme</name>
        <dbReference type="ChEBI" id="CHEBI:30413"/>
    </ligand>
    <ligandPart>
        <name>Fe</name>
        <dbReference type="ChEBI" id="CHEBI:18248"/>
    </ligandPart>
</feature>
<dbReference type="GO" id="GO:0016705">
    <property type="term" value="F:oxidoreductase activity, acting on paired donors, with incorporation or reduction of molecular oxygen"/>
    <property type="evidence" value="ECO:0007669"/>
    <property type="project" value="InterPro"/>
</dbReference>
<dbReference type="InterPro" id="IPR001128">
    <property type="entry name" value="Cyt_P450"/>
</dbReference>
<dbReference type="RefSeq" id="XP_034099313.2">
    <property type="nucleotide sequence ID" value="XM_034243422.2"/>
</dbReference>
<keyword evidence="16" id="KW-0812">Transmembrane</keyword>
<evidence type="ECO:0000256" key="6">
    <source>
        <dbReference type="ARBA" id="ARBA00022617"/>
    </source>
</evidence>
<keyword evidence="6 14" id="KW-0349">Heme</keyword>
<evidence type="ECO:0000256" key="8">
    <source>
        <dbReference type="ARBA" id="ARBA00022824"/>
    </source>
</evidence>
<gene>
    <name evidence="18" type="primary">LOC117564581</name>
</gene>
<dbReference type="GO" id="GO:0004497">
    <property type="term" value="F:monooxygenase activity"/>
    <property type="evidence" value="ECO:0007669"/>
    <property type="project" value="UniProtKB-KW"/>
</dbReference>
<evidence type="ECO:0000256" key="2">
    <source>
        <dbReference type="ARBA" id="ARBA00003690"/>
    </source>
</evidence>
<evidence type="ECO:0000256" key="15">
    <source>
        <dbReference type="RuleBase" id="RU000461"/>
    </source>
</evidence>
<comment type="cofactor">
    <cofactor evidence="1 14">
        <name>heme</name>
        <dbReference type="ChEBI" id="CHEBI:30413"/>
    </cofactor>
</comment>
<dbReference type="Gene3D" id="1.10.630.10">
    <property type="entry name" value="Cytochrome P450"/>
    <property type="match status" value="1"/>
</dbReference>
<sequence>MGPITVALFILTALIGLIYIFLIWNFNHWNKRGIKKQTMANNPFLLMGDIWKERRAEITPGLSTNRVQAVYSVTQNICKQFVDYIKKQQRMAPSGGLNAKTLSLCYSTEVVADCVLGISSGSFSDNPTPLVGMIKRVFEHSFGFIFFNTLASLFPLIRKFYCVPFFTKDVENFFFDIMQKAINLRRENNEHRNRADFLNYMLQLQEKKGLDTMMLTSHTMTFLTDGFETTALVLSHTLLQLARNPEAQRLLREEVATGELSFDQLSELPYLDACISETLRIFPPGLAARRLVTEPFKFVNKNGVSVEVVPGEVVIVPNYAFHHDPNYYEHPEKFQPERFLEHNGGVRKYRDQGVFFGWGDGPRVCPGMRFALTQLKAALVEIVRHFNIKPNPQTRTDNALDETYFMATLKGGIWLDFEARD</sequence>
<dbReference type="InterPro" id="IPR050476">
    <property type="entry name" value="Insect_CytP450_Detox"/>
</dbReference>
<evidence type="ECO:0000313" key="18">
    <source>
        <dbReference type="RefSeq" id="XP_034099313.2"/>
    </source>
</evidence>
<keyword evidence="12 15" id="KW-0503">Monooxygenase</keyword>
<keyword evidence="10 15" id="KW-0560">Oxidoreductase</keyword>